<dbReference type="CDD" id="cd01087">
    <property type="entry name" value="Prolidase"/>
    <property type="match status" value="1"/>
</dbReference>
<evidence type="ECO:0000313" key="15">
    <source>
        <dbReference type="EMBL" id="XCJ79662.1"/>
    </source>
</evidence>
<dbReference type="InterPro" id="IPR029149">
    <property type="entry name" value="Creatin/AminoP/Spt16_N"/>
</dbReference>
<dbReference type="AlphaFoldDB" id="A0AB74U998"/>
<keyword evidence="7 15" id="KW-0378">Hydrolase</keyword>
<dbReference type="InterPro" id="IPR001714">
    <property type="entry name" value="Pept_M24_MAP"/>
</dbReference>
<evidence type="ECO:0000256" key="1">
    <source>
        <dbReference type="ARBA" id="ARBA00001424"/>
    </source>
</evidence>
<feature type="compositionally biased region" description="Polar residues" evidence="13">
    <location>
        <begin position="1"/>
        <end position="12"/>
    </location>
</feature>
<organism evidence="15">
    <name type="scientific">Salinicola endophyticus</name>
    <dbReference type="NCBI Taxonomy" id="1949083"/>
    <lineage>
        <taxon>Bacteria</taxon>
        <taxon>Pseudomonadati</taxon>
        <taxon>Pseudomonadota</taxon>
        <taxon>Gammaproteobacteria</taxon>
        <taxon>Oceanospirillales</taxon>
        <taxon>Halomonadaceae</taxon>
        <taxon>Salinicola</taxon>
    </lineage>
</organism>
<dbReference type="GO" id="GO:0005829">
    <property type="term" value="C:cytosol"/>
    <property type="evidence" value="ECO:0007669"/>
    <property type="project" value="TreeGrafter"/>
</dbReference>
<keyword evidence="5" id="KW-0645">Protease</keyword>
<evidence type="ECO:0000256" key="2">
    <source>
        <dbReference type="ARBA" id="ARBA00001936"/>
    </source>
</evidence>
<dbReference type="InterPro" id="IPR001131">
    <property type="entry name" value="Peptidase_M24B_aminopep-P_CS"/>
</dbReference>
<dbReference type="GO" id="GO:0030145">
    <property type="term" value="F:manganese ion binding"/>
    <property type="evidence" value="ECO:0007669"/>
    <property type="project" value="InterPro"/>
</dbReference>
<accession>A0AB74U998</accession>
<evidence type="ECO:0000256" key="10">
    <source>
        <dbReference type="ARBA" id="ARBA00069363"/>
    </source>
</evidence>
<evidence type="ECO:0000256" key="9">
    <source>
        <dbReference type="ARBA" id="ARBA00023211"/>
    </source>
</evidence>
<dbReference type="Pfam" id="PF00557">
    <property type="entry name" value="Peptidase_M24"/>
    <property type="match status" value="1"/>
</dbReference>
<evidence type="ECO:0000256" key="7">
    <source>
        <dbReference type="ARBA" id="ARBA00022801"/>
    </source>
</evidence>
<evidence type="ECO:0000256" key="12">
    <source>
        <dbReference type="ARBA" id="ARBA00081411"/>
    </source>
</evidence>
<evidence type="ECO:0000256" key="13">
    <source>
        <dbReference type="SAM" id="MobiDB-lite"/>
    </source>
</evidence>
<dbReference type="InterPro" id="IPR007865">
    <property type="entry name" value="Aminopep_P_N"/>
</dbReference>
<evidence type="ECO:0000256" key="5">
    <source>
        <dbReference type="ARBA" id="ARBA00022670"/>
    </source>
</evidence>
<protein>
    <recommendedName>
        <fullName evidence="10">Xaa-Pro aminopeptidase</fullName>
        <ecNumber evidence="4">3.4.11.9</ecNumber>
    </recommendedName>
    <alternativeName>
        <fullName evidence="11">Aminopeptidase P II</fullName>
    </alternativeName>
    <alternativeName>
        <fullName evidence="12">X-Pro aminopeptidase</fullName>
    </alternativeName>
</protein>
<dbReference type="PRINTS" id="PR00599">
    <property type="entry name" value="MAPEPTIDASE"/>
</dbReference>
<sequence length="459" mass="49430">MPTAASSTQDAVTTEDLRPGPAPIAQEEYAARRERLMAELPQDAAVLLPGAVLKTRNHDSDYAFRQHSDFHYLCGFPEPDALLVLLPGREAGEALLFCQEKDPEKEAWTGIRIGPEGAVRDYGMDQAFDNASRDDLADLLEGRRTLYLPLADSHAMTLADGIRARLQARARRGAAAPSGFVDVSALIHELRLTKSESELALMRHAAEISAQAHCRAMRESRPGCFEYQLQAAIEHEFAWHGARAPAYGTIVGGGINACVLHYVENAARLADGDLVLIDAGAEFDLYAGDITRTFPVNGRFSEAQRALYDVVLAAEERAVAAVAPGTTLEAIHDGVVRDLTAGLLALGLLEGELDACIESKAYRRFYLHSTSHWLGLDVHDVGSYRVDGEPRPLEPGMVLTIEPGLYIPDAEDIPAAYRGIGIRIEDDVVVTAGGGEVLTAGVPKAADEIEALMAGAASQ</sequence>
<proteinExistence type="inferred from homology"/>
<gene>
    <name evidence="15" type="primary">pepP</name>
    <name evidence="15" type="ORF">ABV408_00370</name>
</gene>
<dbReference type="SMART" id="SM01011">
    <property type="entry name" value="AMP_N"/>
    <property type="match status" value="1"/>
</dbReference>
<reference evidence="15" key="1">
    <citation type="submission" date="2024-06" db="EMBL/GenBank/DDBJ databases">
        <title>Complete genome of Salinicola endophyticus HNIBRBA4755.</title>
        <authorList>
            <person name="Shin S.Y."/>
            <person name="Kang H."/>
            <person name="Song J."/>
        </authorList>
    </citation>
    <scope>NUCLEOTIDE SEQUENCE</scope>
    <source>
        <strain evidence="15">HNIBRBA4755</strain>
    </source>
</reference>
<evidence type="ECO:0000256" key="8">
    <source>
        <dbReference type="ARBA" id="ARBA00023049"/>
    </source>
</evidence>
<dbReference type="PROSITE" id="PS00491">
    <property type="entry name" value="PROLINE_PEPTIDASE"/>
    <property type="match status" value="1"/>
</dbReference>
<dbReference type="GO" id="GO:0070006">
    <property type="term" value="F:metalloaminopeptidase activity"/>
    <property type="evidence" value="ECO:0007669"/>
    <property type="project" value="InterPro"/>
</dbReference>
<evidence type="ECO:0000256" key="3">
    <source>
        <dbReference type="ARBA" id="ARBA00008766"/>
    </source>
</evidence>
<feature type="domain" description="Aminopeptidase P N-terminal" evidence="14">
    <location>
        <begin position="24"/>
        <end position="157"/>
    </location>
</feature>
<dbReference type="InterPro" id="IPR000994">
    <property type="entry name" value="Pept_M24"/>
</dbReference>
<feature type="region of interest" description="Disordered" evidence="13">
    <location>
        <begin position="1"/>
        <end position="22"/>
    </location>
</feature>
<keyword evidence="15" id="KW-0031">Aminopeptidase</keyword>
<dbReference type="NCBIfam" id="NF008131">
    <property type="entry name" value="PRK10879.1"/>
    <property type="match status" value="1"/>
</dbReference>
<dbReference type="InterPro" id="IPR036005">
    <property type="entry name" value="Creatinase/aminopeptidase-like"/>
</dbReference>
<dbReference type="Gene3D" id="3.90.230.10">
    <property type="entry name" value="Creatinase/methionine aminopeptidase superfamily"/>
    <property type="match status" value="1"/>
</dbReference>
<keyword evidence="9" id="KW-0464">Manganese</keyword>
<keyword evidence="8" id="KW-0482">Metalloprotease</keyword>
<comment type="similarity">
    <text evidence="3">Belongs to the peptidase M24B family.</text>
</comment>
<dbReference type="EMBL" id="CP159578">
    <property type="protein sequence ID" value="XCJ79662.1"/>
    <property type="molecule type" value="Genomic_DNA"/>
</dbReference>
<dbReference type="SUPFAM" id="SSF55920">
    <property type="entry name" value="Creatinase/aminopeptidase"/>
    <property type="match status" value="1"/>
</dbReference>
<comment type="cofactor">
    <cofactor evidence="2">
        <name>Mn(2+)</name>
        <dbReference type="ChEBI" id="CHEBI:29035"/>
    </cofactor>
</comment>
<dbReference type="SUPFAM" id="SSF53092">
    <property type="entry name" value="Creatinase/prolidase N-terminal domain"/>
    <property type="match status" value="1"/>
</dbReference>
<dbReference type="Pfam" id="PF05195">
    <property type="entry name" value="AMP_N"/>
    <property type="match status" value="1"/>
</dbReference>
<name>A0AB74U998_9GAMM</name>
<dbReference type="PANTHER" id="PTHR43226:SF4">
    <property type="entry name" value="XAA-PRO AMINOPEPTIDASE 3"/>
    <property type="match status" value="1"/>
</dbReference>
<dbReference type="Gene3D" id="3.40.350.10">
    <property type="entry name" value="Creatinase/prolidase N-terminal domain"/>
    <property type="match status" value="1"/>
</dbReference>
<dbReference type="InterPro" id="IPR052433">
    <property type="entry name" value="X-Pro_dipept-like"/>
</dbReference>
<dbReference type="EC" id="3.4.11.9" evidence="4"/>
<evidence type="ECO:0000256" key="11">
    <source>
        <dbReference type="ARBA" id="ARBA00075356"/>
    </source>
</evidence>
<comment type="catalytic activity">
    <reaction evidence="1">
        <text>Release of any N-terminal amino acid, including proline, that is linked to proline, even from a dipeptide or tripeptide.</text>
        <dbReference type="EC" id="3.4.11.9"/>
    </reaction>
</comment>
<keyword evidence="6" id="KW-0479">Metal-binding</keyword>
<dbReference type="GO" id="GO:0006508">
    <property type="term" value="P:proteolysis"/>
    <property type="evidence" value="ECO:0007669"/>
    <property type="project" value="UniProtKB-KW"/>
</dbReference>
<evidence type="ECO:0000259" key="14">
    <source>
        <dbReference type="SMART" id="SM01011"/>
    </source>
</evidence>
<dbReference type="FunFam" id="3.90.230.10:FF:000002">
    <property type="entry name" value="Xaa-Pro aminopeptidase 3"/>
    <property type="match status" value="1"/>
</dbReference>
<evidence type="ECO:0000256" key="6">
    <source>
        <dbReference type="ARBA" id="ARBA00022723"/>
    </source>
</evidence>
<dbReference type="PANTHER" id="PTHR43226">
    <property type="entry name" value="XAA-PRO AMINOPEPTIDASE 3"/>
    <property type="match status" value="1"/>
</dbReference>
<dbReference type="RefSeq" id="WP_353980576.1">
    <property type="nucleotide sequence ID" value="NZ_CP159578.1"/>
</dbReference>
<evidence type="ECO:0000256" key="4">
    <source>
        <dbReference type="ARBA" id="ARBA00012574"/>
    </source>
</evidence>